<gene>
    <name evidence="1" type="ORF">NDU88_007661</name>
</gene>
<dbReference type="EMBL" id="JANPWB010000003">
    <property type="protein sequence ID" value="KAJ1203880.1"/>
    <property type="molecule type" value="Genomic_DNA"/>
</dbReference>
<reference evidence="1" key="1">
    <citation type="journal article" date="2022" name="bioRxiv">
        <title>Sequencing and chromosome-scale assembly of the giantPleurodeles waltlgenome.</title>
        <authorList>
            <person name="Brown T."/>
            <person name="Elewa A."/>
            <person name="Iarovenko S."/>
            <person name="Subramanian E."/>
            <person name="Araus A.J."/>
            <person name="Petzold A."/>
            <person name="Susuki M."/>
            <person name="Suzuki K.-i.T."/>
            <person name="Hayashi T."/>
            <person name="Toyoda A."/>
            <person name="Oliveira C."/>
            <person name="Osipova E."/>
            <person name="Leigh N.D."/>
            <person name="Simon A."/>
            <person name="Yun M.H."/>
        </authorList>
    </citation>
    <scope>NUCLEOTIDE SEQUENCE</scope>
    <source>
        <strain evidence="1">20211129_DDA</strain>
        <tissue evidence="1">Liver</tissue>
    </source>
</reference>
<comment type="caution">
    <text evidence="1">The sequence shown here is derived from an EMBL/GenBank/DDBJ whole genome shotgun (WGS) entry which is preliminary data.</text>
</comment>
<evidence type="ECO:0000313" key="2">
    <source>
        <dbReference type="Proteomes" id="UP001066276"/>
    </source>
</evidence>
<sequence length="115" mass="13002">MKAGLGWGLHWCRADGWIAAHRDVACRHEYGDWIRTPASRALCTAAFDSSNACRHSAYTLKLFNSSTPLRGHAHLSVTATEKKYNPVSAFRFRGGSAVPFQLFPSRSRLFKRDRY</sequence>
<accession>A0AAV7VV20</accession>
<proteinExistence type="predicted"/>
<protein>
    <submittedName>
        <fullName evidence="1">Uncharacterized protein</fullName>
    </submittedName>
</protein>
<keyword evidence="2" id="KW-1185">Reference proteome</keyword>
<dbReference type="Proteomes" id="UP001066276">
    <property type="component" value="Chromosome 2_1"/>
</dbReference>
<evidence type="ECO:0000313" key="1">
    <source>
        <dbReference type="EMBL" id="KAJ1203880.1"/>
    </source>
</evidence>
<dbReference type="AlphaFoldDB" id="A0AAV7VV20"/>
<name>A0AAV7VV20_PLEWA</name>
<organism evidence="1 2">
    <name type="scientific">Pleurodeles waltl</name>
    <name type="common">Iberian ribbed newt</name>
    <dbReference type="NCBI Taxonomy" id="8319"/>
    <lineage>
        <taxon>Eukaryota</taxon>
        <taxon>Metazoa</taxon>
        <taxon>Chordata</taxon>
        <taxon>Craniata</taxon>
        <taxon>Vertebrata</taxon>
        <taxon>Euteleostomi</taxon>
        <taxon>Amphibia</taxon>
        <taxon>Batrachia</taxon>
        <taxon>Caudata</taxon>
        <taxon>Salamandroidea</taxon>
        <taxon>Salamandridae</taxon>
        <taxon>Pleurodelinae</taxon>
        <taxon>Pleurodeles</taxon>
    </lineage>
</organism>